<dbReference type="GO" id="GO:0006265">
    <property type="term" value="P:DNA topological change"/>
    <property type="evidence" value="ECO:0007669"/>
    <property type="project" value="InterPro"/>
</dbReference>
<dbReference type="STRING" id="905079.L1JS78"/>
<reference evidence="9" key="2">
    <citation type="submission" date="2012-11" db="EMBL/GenBank/DDBJ databases">
        <authorList>
            <person name="Kuo A."/>
            <person name="Curtis B.A."/>
            <person name="Tanifuji G."/>
            <person name="Burki F."/>
            <person name="Gruber A."/>
            <person name="Irimia M."/>
            <person name="Maruyama S."/>
            <person name="Arias M.C."/>
            <person name="Ball S.G."/>
            <person name="Gile G.H."/>
            <person name="Hirakawa Y."/>
            <person name="Hopkins J.F."/>
            <person name="Rensing S.A."/>
            <person name="Schmutz J."/>
            <person name="Symeonidi A."/>
            <person name="Elias M."/>
            <person name="Eveleigh R.J."/>
            <person name="Herman E.K."/>
            <person name="Klute M.J."/>
            <person name="Nakayama T."/>
            <person name="Obornik M."/>
            <person name="Reyes-Prieto A."/>
            <person name="Armbrust E.V."/>
            <person name="Aves S.J."/>
            <person name="Beiko R.G."/>
            <person name="Coutinho P."/>
            <person name="Dacks J.B."/>
            <person name="Durnford D.G."/>
            <person name="Fast N.M."/>
            <person name="Green B.R."/>
            <person name="Grisdale C."/>
            <person name="Hempe F."/>
            <person name="Henrissat B."/>
            <person name="Hoppner M.P."/>
            <person name="Ishida K.-I."/>
            <person name="Kim E."/>
            <person name="Koreny L."/>
            <person name="Kroth P.G."/>
            <person name="Liu Y."/>
            <person name="Malik S.-B."/>
            <person name="Maier U.G."/>
            <person name="McRose D."/>
            <person name="Mock T."/>
            <person name="Neilson J.A."/>
            <person name="Onodera N.T."/>
            <person name="Poole A.M."/>
            <person name="Pritham E.J."/>
            <person name="Richards T.A."/>
            <person name="Rocap G."/>
            <person name="Roy S.W."/>
            <person name="Sarai C."/>
            <person name="Schaack S."/>
            <person name="Shirato S."/>
            <person name="Slamovits C.H."/>
            <person name="Spencer D.F."/>
            <person name="Suzuki S."/>
            <person name="Worden A.Z."/>
            <person name="Zauner S."/>
            <person name="Barry K."/>
            <person name="Bell C."/>
            <person name="Bharti A.K."/>
            <person name="Crow J.A."/>
            <person name="Grimwood J."/>
            <person name="Kramer R."/>
            <person name="Lindquist E."/>
            <person name="Lucas S."/>
            <person name="Salamov A."/>
            <person name="McFadden G.I."/>
            <person name="Lane C.E."/>
            <person name="Keeling P.J."/>
            <person name="Gray M.W."/>
            <person name="Grigoriev I.V."/>
            <person name="Archibald J.M."/>
        </authorList>
    </citation>
    <scope>NUCLEOTIDE SEQUENCE</scope>
    <source>
        <strain evidence="9">CCMP2712</strain>
    </source>
</reference>
<dbReference type="GO" id="GO:0005524">
    <property type="term" value="F:ATP binding"/>
    <property type="evidence" value="ECO:0007669"/>
    <property type="project" value="UniProtKB-KW"/>
</dbReference>
<keyword evidence="9" id="KW-1185">Reference proteome</keyword>
<proteinExistence type="inferred from homology"/>
<name>L1JS78_GUITC</name>
<evidence type="ECO:0000256" key="1">
    <source>
        <dbReference type="ARBA" id="ARBA00022741"/>
    </source>
</evidence>
<evidence type="ECO:0000313" key="9">
    <source>
        <dbReference type="Proteomes" id="UP000011087"/>
    </source>
</evidence>
<dbReference type="Gene3D" id="3.30.230.10">
    <property type="match status" value="1"/>
</dbReference>
<dbReference type="Gene3D" id="1.10.8.50">
    <property type="match status" value="1"/>
</dbReference>
<dbReference type="SUPFAM" id="SSF55874">
    <property type="entry name" value="ATPase domain of HSP90 chaperone/DNA topoisomerase II/histidine kinase"/>
    <property type="match status" value="1"/>
</dbReference>
<keyword evidence="5 7" id="KW-0413">Isomerase</keyword>
<keyword evidence="4" id="KW-0238">DNA-binding</keyword>
<gene>
    <name evidence="7" type="primary">Bin3</name>
    <name evidence="7" type="synonym">Top6B</name>
    <name evidence="7" type="ORF">GUITHDRAFT_157187</name>
</gene>
<dbReference type="OMA" id="VYRGNPF"/>
<dbReference type="HOGENOM" id="CLU_006403_1_0_1"/>
<dbReference type="KEGG" id="gtt:GUITHDRAFT_157187"/>
<evidence type="ECO:0000313" key="7">
    <source>
        <dbReference type="EMBL" id="EKX51411.1"/>
    </source>
</evidence>
<keyword evidence="2" id="KW-0067">ATP-binding</keyword>
<feature type="domain" description="DNA topoisomerase VI subunit B transducer" evidence="6">
    <location>
        <begin position="340"/>
        <end position="499"/>
    </location>
</feature>
<dbReference type="GO" id="GO:0003918">
    <property type="term" value="F:DNA topoisomerase type II (double strand cut, ATP-hydrolyzing) activity"/>
    <property type="evidence" value="ECO:0007669"/>
    <property type="project" value="InterPro"/>
</dbReference>
<protein>
    <submittedName>
        <fullName evidence="7">Top6B/Bin3 vegetative topoisomerase VIB</fullName>
    </submittedName>
</protein>
<dbReference type="OrthoDB" id="1562195at2759"/>
<keyword evidence="3" id="KW-0799">Topoisomerase</keyword>
<accession>L1JS78</accession>
<dbReference type="InterPro" id="IPR005734">
    <property type="entry name" value="TopoVI_B"/>
</dbReference>
<keyword evidence="1" id="KW-0547">Nucleotide-binding</keyword>
<evidence type="ECO:0000256" key="4">
    <source>
        <dbReference type="ARBA" id="ARBA00023125"/>
    </source>
</evidence>
<dbReference type="AlphaFoldDB" id="L1JS78"/>
<dbReference type="GO" id="GO:0003677">
    <property type="term" value="F:DNA binding"/>
    <property type="evidence" value="ECO:0007669"/>
    <property type="project" value="UniProtKB-KW"/>
</dbReference>
<reference evidence="8" key="3">
    <citation type="submission" date="2015-06" db="UniProtKB">
        <authorList>
            <consortium name="EnsemblProtists"/>
        </authorList>
    </citation>
    <scope>IDENTIFICATION</scope>
</reference>
<dbReference type="Pfam" id="PF09239">
    <property type="entry name" value="Topo-VIb_trans"/>
    <property type="match status" value="1"/>
</dbReference>
<reference evidence="7 9" key="1">
    <citation type="journal article" date="2012" name="Nature">
        <title>Algal genomes reveal evolutionary mosaicism and the fate of nucleomorphs.</title>
        <authorList>
            <consortium name="DOE Joint Genome Institute"/>
            <person name="Curtis B.A."/>
            <person name="Tanifuji G."/>
            <person name="Burki F."/>
            <person name="Gruber A."/>
            <person name="Irimia M."/>
            <person name="Maruyama S."/>
            <person name="Arias M.C."/>
            <person name="Ball S.G."/>
            <person name="Gile G.H."/>
            <person name="Hirakawa Y."/>
            <person name="Hopkins J.F."/>
            <person name="Kuo A."/>
            <person name="Rensing S.A."/>
            <person name="Schmutz J."/>
            <person name="Symeonidi A."/>
            <person name="Elias M."/>
            <person name="Eveleigh R.J."/>
            <person name="Herman E.K."/>
            <person name="Klute M.J."/>
            <person name="Nakayama T."/>
            <person name="Obornik M."/>
            <person name="Reyes-Prieto A."/>
            <person name="Armbrust E.V."/>
            <person name="Aves S.J."/>
            <person name="Beiko R.G."/>
            <person name="Coutinho P."/>
            <person name="Dacks J.B."/>
            <person name="Durnford D.G."/>
            <person name="Fast N.M."/>
            <person name="Green B.R."/>
            <person name="Grisdale C.J."/>
            <person name="Hempel F."/>
            <person name="Henrissat B."/>
            <person name="Hoppner M.P."/>
            <person name="Ishida K."/>
            <person name="Kim E."/>
            <person name="Koreny L."/>
            <person name="Kroth P.G."/>
            <person name="Liu Y."/>
            <person name="Malik S.B."/>
            <person name="Maier U.G."/>
            <person name="McRose D."/>
            <person name="Mock T."/>
            <person name="Neilson J.A."/>
            <person name="Onodera N.T."/>
            <person name="Poole A.M."/>
            <person name="Pritham E.J."/>
            <person name="Richards T.A."/>
            <person name="Rocap G."/>
            <person name="Roy S.W."/>
            <person name="Sarai C."/>
            <person name="Schaack S."/>
            <person name="Shirato S."/>
            <person name="Slamovits C.H."/>
            <person name="Spencer D.F."/>
            <person name="Suzuki S."/>
            <person name="Worden A.Z."/>
            <person name="Zauner S."/>
            <person name="Barry K."/>
            <person name="Bell C."/>
            <person name="Bharti A.K."/>
            <person name="Crow J.A."/>
            <person name="Grimwood J."/>
            <person name="Kramer R."/>
            <person name="Lindquist E."/>
            <person name="Lucas S."/>
            <person name="Salamov A."/>
            <person name="McFadden G.I."/>
            <person name="Lane C.E."/>
            <person name="Keeling P.J."/>
            <person name="Gray M.W."/>
            <person name="Grigoriev I.V."/>
            <person name="Archibald J.M."/>
        </authorList>
    </citation>
    <scope>NUCLEOTIDE SEQUENCE</scope>
    <source>
        <strain evidence="7 9">CCMP2712</strain>
    </source>
</reference>
<evidence type="ECO:0000259" key="6">
    <source>
        <dbReference type="Pfam" id="PF09239"/>
    </source>
</evidence>
<dbReference type="InterPro" id="IPR015320">
    <property type="entry name" value="TopoVI_B_transducer"/>
</dbReference>
<evidence type="ECO:0000256" key="5">
    <source>
        <dbReference type="ARBA" id="ARBA00023235"/>
    </source>
</evidence>
<dbReference type="Proteomes" id="UP000011087">
    <property type="component" value="Unassembled WGS sequence"/>
</dbReference>
<organism evidence="7">
    <name type="scientific">Guillardia theta (strain CCMP2712)</name>
    <name type="common">Cryptophyte</name>
    <dbReference type="NCBI Taxonomy" id="905079"/>
    <lineage>
        <taxon>Eukaryota</taxon>
        <taxon>Cryptophyceae</taxon>
        <taxon>Pyrenomonadales</taxon>
        <taxon>Geminigeraceae</taxon>
        <taxon>Guillardia</taxon>
    </lineage>
</organism>
<dbReference type="EnsemblProtists" id="EKX51411">
    <property type="protein sequence ID" value="EKX51411"/>
    <property type="gene ID" value="GUITHDRAFT_157187"/>
</dbReference>
<evidence type="ECO:0000313" key="8">
    <source>
        <dbReference type="EnsemblProtists" id="EKX51411"/>
    </source>
</evidence>
<dbReference type="InterPro" id="IPR014721">
    <property type="entry name" value="Ribsml_uS5_D2-typ_fold_subgr"/>
</dbReference>
<dbReference type="PANTHER" id="PTHR48444:SF1">
    <property type="entry name" value="DNA TOPOISOMERASE 6 SUBUNIT B"/>
    <property type="match status" value="1"/>
</dbReference>
<dbReference type="InterPro" id="IPR036890">
    <property type="entry name" value="HATPase_C_sf"/>
</dbReference>
<dbReference type="InterPro" id="IPR020568">
    <property type="entry name" value="Ribosomal_Su5_D2-typ_SF"/>
</dbReference>
<dbReference type="eggNOG" id="ENOG502QQC0">
    <property type="taxonomic scope" value="Eukaryota"/>
</dbReference>
<dbReference type="PANTHER" id="PTHR48444">
    <property type="entry name" value="DNA TOPOISOMERASE 6 SUBUNIT B"/>
    <property type="match status" value="1"/>
</dbReference>
<dbReference type="EMBL" id="JH992975">
    <property type="protein sequence ID" value="EKX51411.1"/>
    <property type="molecule type" value="Genomic_DNA"/>
</dbReference>
<dbReference type="NCBIfam" id="NF003218">
    <property type="entry name" value="PRK04184.1"/>
    <property type="match status" value="1"/>
</dbReference>
<sequence>MQKTAAEFFAENKHFAGFESPGKSLYTSIRELVENSLDAAEAIGVLPEVHIMIEEIKMATFRKMHGMDGSEKIDLDLYKNAEAGESSAPQKKPAGKKVSAKDMTFFKLTVTDNGCGMKHEEIPKMFGSVLSGTKYGVRQERGKFGLGSKMVLIWSKMSTGLPMKIRSSTGSTKPISVVKLDLDIHANAPKVHQHDKESNTIGWRGSQVEVTIGGEFSKYKGYIVKYLREMAVITPYARSKSFQIIHSRRSENMPPPPCKAKVHPSALDNQMMENLINQSYQKVLLRFLTAELDSVDTNLAKRMIDEFGSEFSYEMPITSIDSSKIRKIVDKILQFEFDPPSGAVLSPAGEYNLHLGVMKEMKPDLIATSTPDVTVVDGHPVIVEAAVSLGGRKAKEGITVHRFANRIPMLFQGGNDVSVKTANTRINWKSYRMDKNSHKIGVYISICSTKIPYGGPNKEYIGDENEDLQRAVKEAIMKCCLQLKSRLARQEAMKNQRERKKNLEKYIPSVSRALIGMLQSISQDTSPAAGREPDVQKVLEMLKQKEVSEEILQHRLRTFVEEADMEQVAKRLIDFRIDQLHTGNGRIREDAFLCLLNQARKFERDVHSTTSVFRFLM</sequence>
<dbReference type="Gene3D" id="3.30.565.10">
    <property type="entry name" value="Histidine kinase-like ATPase, C-terminal domain"/>
    <property type="match status" value="1"/>
</dbReference>
<dbReference type="HAMAP" id="MF_00322">
    <property type="entry name" value="Top6B"/>
    <property type="match status" value="1"/>
</dbReference>
<dbReference type="SUPFAM" id="SSF54211">
    <property type="entry name" value="Ribosomal protein S5 domain 2-like"/>
    <property type="match status" value="1"/>
</dbReference>
<dbReference type="PaxDb" id="55529-EKX51411"/>
<evidence type="ECO:0000256" key="3">
    <source>
        <dbReference type="ARBA" id="ARBA00023029"/>
    </source>
</evidence>
<evidence type="ECO:0000256" key="2">
    <source>
        <dbReference type="ARBA" id="ARBA00022840"/>
    </source>
</evidence>